<evidence type="ECO:0000256" key="2">
    <source>
        <dbReference type="SAM" id="SignalP"/>
    </source>
</evidence>
<accession>A0A223D1P3</accession>
<dbReference type="RefSeq" id="WP_094236715.1">
    <property type="nucleotide sequence ID" value="NZ_CP022657.1"/>
</dbReference>
<dbReference type="InterPro" id="IPR055831">
    <property type="entry name" value="DUF7408"/>
</dbReference>
<name>A0A223D1P3_9BACL</name>
<dbReference type="AlphaFoldDB" id="A0A223D1P3"/>
<sequence length="794" mass="86382">MRKRKRTWRFAAVAVTTACLLTSLAGTTLADAEVKMNVQYGFDGSFKAGTWTLVQVMLENQEGPDFQGHVEIVERDAQYGTPSGHYGSFTKPVVLPKGTTKQVLLEVPASYLYQPVNVKLVDEKGKVEASYSSGIGKPMENQLLIGAVAAKENDLTFLTKSSGPGIGDRVYVRSLDGTNLPERADLLKSLDVLVINHAPKEKWTVEQMAAIKTWVQGGGNLVLSGGAQYPGGAGQFTDLSPVAISGTKEVSDLSGLEQLAGQKPNVETITVTDARLKQGAKALIQSGDMPLIAWQHVGAGKVFYAGYDLSVEPLASWAGNEELWKRVLAERVVSSSIIAQSDRYDQFPYLASTAASFPNLVPSVQVMALAFGVYVLIAAPGLYLFLRRKNRSEWAWGLIPVTSILFAAGIFGFGSLERGTGPITQTLGEIQLKGQDVANVLAVASFVVPNGGEYSVEALEGGRIAPINSQRYINERSPKSQIVQSGDQQSVRFKEVDYFSSREAELTTTLSGLGLVESDLKLDATGRITGTLVNKSKLDLERTYLLLGDSAIEVGDLKAGASKSVDATYQYSAPSAGMGMFQMTRDRLINPTYSQFGLSRDIEEERRRALVDFGLLPYQMGQGELTLIGFSSTAFDLYTVNGDKPRTEMRSLVTQELNLAHSSGQMKWPLGLVRPKMIATDGDVINRNIELILNGGSIDLEYNLKQASGFVPEKAMIDLDESMFSLLEKRYFNWQTQQWDKVSGELLTALTSADLKKYMSPDGMFRVQLQGNSQLASGPFLHFPSMGVEGLVSP</sequence>
<protein>
    <recommendedName>
        <fullName evidence="3">DUF7408 domain-containing protein</fullName>
    </recommendedName>
</protein>
<dbReference type="KEGG" id="tab:CIG75_11110"/>
<proteinExistence type="predicted"/>
<dbReference type="Pfam" id="PF24157">
    <property type="entry name" value="DUF7408"/>
    <property type="match status" value="1"/>
</dbReference>
<reference evidence="4 5" key="1">
    <citation type="journal article" date="2015" name="Int. J. Syst. Evol. Microbiol.">
        <title>Tumebacillus algifaecis sp. nov., isolated from decomposing algal scum.</title>
        <authorList>
            <person name="Wu Y.F."/>
            <person name="Zhang B."/>
            <person name="Xing P."/>
            <person name="Wu Q.L."/>
            <person name="Liu S.J."/>
        </authorList>
    </citation>
    <scope>NUCLEOTIDE SEQUENCE [LARGE SCALE GENOMIC DNA]</scope>
    <source>
        <strain evidence="4 5">THMBR28</strain>
    </source>
</reference>
<feature type="chain" id="PRO_5038708085" description="DUF7408 domain-containing protein" evidence="2">
    <location>
        <begin position="26"/>
        <end position="794"/>
    </location>
</feature>
<keyword evidence="2" id="KW-0732">Signal</keyword>
<dbReference type="Gene3D" id="3.40.50.880">
    <property type="match status" value="1"/>
</dbReference>
<keyword evidence="1" id="KW-1133">Transmembrane helix</keyword>
<feature type="transmembrane region" description="Helical" evidence="1">
    <location>
        <begin position="366"/>
        <end position="386"/>
    </location>
</feature>
<keyword evidence="5" id="KW-1185">Reference proteome</keyword>
<evidence type="ECO:0000313" key="5">
    <source>
        <dbReference type="Proteomes" id="UP000214688"/>
    </source>
</evidence>
<dbReference type="EMBL" id="CP022657">
    <property type="protein sequence ID" value="ASS75471.1"/>
    <property type="molecule type" value="Genomic_DNA"/>
</dbReference>
<evidence type="ECO:0000313" key="4">
    <source>
        <dbReference type="EMBL" id="ASS75471.1"/>
    </source>
</evidence>
<feature type="transmembrane region" description="Helical" evidence="1">
    <location>
        <begin position="398"/>
        <end position="416"/>
    </location>
</feature>
<dbReference type="SUPFAM" id="SSF52317">
    <property type="entry name" value="Class I glutamine amidotransferase-like"/>
    <property type="match status" value="1"/>
</dbReference>
<organism evidence="4 5">
    <name type="scientific">Tumebacillus algifaecis</name>
    <dbReference type="NCBI Taxonomy" id="1214604"/>
    <lineage>
        <taxon>Bacteria</taxon>
        <taxon>Bacillati</taxon>
        <taxon>Bacillota</taxon>
        <taxon>Bacilli</taxon>
        <taxon>Bacillales</taxon>
        <taxon>Alicyclobacillaceae</taxon>
        <taxon>Tumebacillus</taxon>
    </lineage>
</organism>
<keyword evidence="1" id="KW-0472">Membrane</keyword>
<keyword evidence="1" id="KW-0812">Transmembrane</keyword>
<dbReference type="OrthoDB" id="137965at2"/>
<dbReference type="InterPro" id="IPR029062">
    <property type="entry name" value="Class_I_gatase-like"/>
</dbReference>
<dbReference type="Proteomes" id="UP000214688">
    <property type="component" value="Chromosome"/>
</dbReference>
<feature type="domain" description="DUF7408" evidence="3">
    <location>
        <begin position="188"/>
        <end position="308"/>
    </location>
</feature>
<evidence type="ECO:0000256" key="1">
    <source>
        <dbReference type="SAM" id="Phobius"/>
    </source>
</evidence>
<feature type="signal peptide" evidence="2">
    <location>
        <begin position="1"/>
        <end position="25"/>
    </location>
</feature>
<gene>
    <name evidence="4" type="ORF">CIG75_11110</name>
</gene>
<evidence type="ECO:0000259" key="3">
    <source>
        <dbReference type="Pfam" id="PF24157"/>
    </source>
</evidence>